<dbReference type="InterPro" id="IPR009057">
    <property type="entry name" value="Homeodomain-like_sf"/>
</dbReference>
<dbReference type="InterPro" id="IPR050109">
    <property type="entry name" value="HTH-type_TetR-like_transc_reg"/>
</dbReference>
<keyword evidence="1 2" id="KW-0238">DNA-binding</keyword>
<dbReference type="Gene3D" id="1.10.357.10">
    <property type="entry name" value="Tetracycline Repressor, domain 2"/>
    <property type="match status" value="1"/>
</dbReference>
<dbReference type="InterPro" id="IPR036271">
    <property type="entry name" value="Tet_transcr_reg_TetR-rel_C_sf"/>
</dbReference>
<sequence length="206" mass="22184">MAADWREFGDDTLNAPLRAALECFAAHGYHGTSIRMVADVAGLSVPGLYHHHRSKQELLNKVVGAAMDELLAHTRAAAEDSDGTPAGRFDNIVTALILFHLSRRQHAFVASTEMRSMNPEVRAVHVASRDEEQEMISSAIAEGNESGEFDCPSPVDAARAVSSLCVSIANWYRPGGALDPNDIVAQYLGFCRSIAGRLDDAPAPRG</sequence>
<dbReference type="RefSeq" id="WP_067475212.1">
    <property type="nucleotide sequence ID" value="NZ_CP015961.1"/>
</dbReference>
<reference evidence="4 5" key="1">
    <citation type="submission" date="2016-06" db="EMBL/GenBank/DDBJ databases">
        <title>Complete genome sequence of a saline-alkali tolerant type strain Dietzia timorensis ID05-A0528T.</title>
        <authorList>
            <person name="Wu X."/>
        </authorList>
    </citation>
    <scope>NUCLEOTIDE SEQUENCE [LARGE SCALE GENOMIC DNA]</scope>
    <source>
        <strain evidence="4 5">ID05-A0528</strain>
    </source>
</reference>
<dbReference type="EMBL" id="CP015961">
    <property type="protein sequence ID" value="ANI93341.1"/>
    <property type="molecule type" value="Genomic_DNA"/>
</dbReference>
<dbReference type="SUPFAM" id="SSF46689">
    <property type="entry name" value="Homeodomain-like"/>
    <property type="match status" value="1"/>
</dbReference>
<dbReference type="AlphaFoldDB" id="A0A173LPA5"/>
<dbReference type="GO" id="GO:0000976">
    <property type="term" value="F:transcription cis-regulatory region binding"/>
    <property type="evidence" value="ECO:0007669"/>
    <property type="project" value="TreeGrafter"/>
</dbReference>
<name>A0A173LPA5_9ACTN</name>
<accession>A0A173LPA5</accession>
<keyword evidence="5" id="KW-1185">Reference proteome</keyword>
<feature type="domain" description="HTH tetR-type" evidence="3">
    <location>
        <begin position="10"/>
        <end position="70"/>
    </location>
</feature>
<dbReference type="STRING" id="499555.BJL86_2581"/>
<dbReference type="GO" id="GO:0003700">
    <property type="term" value="F:DNA-binding transcription factor activity"/>
    <property type="evidence" value="ECO:0007669"/>
    <property type="project" value="TreeGrafter"/>
</dbReference>
<dbReference type="PANTHER" id="PTHR30055:SF200">
    <property type="entry name" value="HTH-TYPE TRANSCRIPTIONAL REPRESSOR BDCR"/>
    <property type="match status" value="1"/>
</dbReference>
<evidence type="ECO:0000256" key="2">
    <source>
        <dbReference type="PROSITE-ProRule" id="PRU00335"/>
    </source>
</evidence>
<dbReference type="InterPro" id="IPR041490">
    <property type="entry name" value="KstR2_TetR_C"/>
</dbReference>
<evidence type="ECO:0000313" key="4">
    <source>
        <dbReference type="EMBL" id="ANI93341.1"/>
    </source>
</evidence>
<protein>
    <submittedName>
        <fullName evidence="4">HTH-type transcriptional repressor KstR2</fullName>
    </submittedName>
</protein>
<dbReference type="Pfam" id="PF17932">
    <property type="entry name" value="TetR_C_24"/>
    <property type="match status" value="1"/>
</dbReference>
<dbReference type="OrthoDB" id="1669699at2"/>
<dbReference type="InterPro" id="IPR001647">
    <property type="entry name" value="HTH_TetR"/>
</dbReference>
<dbReference type="SUPFAM" id="SSF48498">
    <property type="entry name" value="Tetracyclin repressor-like, C-terminal domain"/>
    <property type="match status" value="1"/>
</dbReference>
<evidence type="ECO:0000313" key="5">
    <source>
        <dbReference type="Proteomes" id="UP000186104"/>
    </source>
</evidence>
<dbReference type="KEGG" id="dtm:BJL86_2581"/>
<proteinExistence type="predicted"/>
<evidence type="ECO:0000256" key="1">
    <source>
        <dbReference type="ARBA" id="ARBA00023125"/>
    </source>
</evidence>
<dbReference type="Pfam" id="PF00440">
    <property type="entry name" value="TetR_N"/>
    <property type="match status" value="1"/>
</dbReference>
<organism evidence="4 5">
    <name type="scientific">Dietzia timorensis</name>
    <dbReference type="NCBI Taxonomy" id="499555"/>
    <lineage>
        <taxon>Bacteria</taxon>
        <taxon>Bacillati</taxon>
        <taxon>Actinomycetota</taxon>
        <taxon>Actinomycetes</taxon>
        <taxon>Mycobacteriales</taxon>
        <taxon>Dietziaceae</taxon>
        <taxon>Dietzia</taxon>
    </lineage>
</organism>
<dbReference type="PROSITE" id="PS50977">
    <property type="entry name" value="HTH_TETR_2"/>
    <property type="match status" value="1"/>
</dbReference>
<dbReference type="PANTHER" id="PTHR30055">
    <property type="entry name" value="HTH-TYPE TRANSCRIPTIONAL REGULATOR RUTR"/>
    <property type="match status" value="1"/>
</dbReference>
<evidence type="ECO:0000259" key="3">
    <source>
        <dbReference type="PROSITE" id="PS50977"/>
    </source>
</evidence>
<gene>
    <name evidence="4" type="ORF">BJL86_2581</name>
</gene>
<dbReference type="Proteomes" id="UP000186104">
    <property type="component" value="Chromosome"/>
</dbReference>
<dbReference type="PRINTS" id="PR00455">
    <property type="entry name" value="HTHTETR"/>
</dbReference>
<feature type="DNA-binding region" description="H-T-H motif" evidence="2">
    <location>
        <begin position="33"/>
        <end position="52"/>
    </location>
</feature>